<dbReference type="Gene3D" id="3.40.1350.10">
    <property type="match status" value="1"/>
</dbReference>
<dbReference type="GO" id="GO:0015666">
    <property type="term" value="F:restriction endodeoxyribonuclease activity"/>
    <property type="evidence" value="ECO:0007669"/>
    <property type="project" value="TreeGrafter"/>
</dbReference>
<dbReference type="InterPro" id="IPR007560">
    <property type="entry name" value="Restrct_endonuc_IV_Mrr"/>
</dbReference>
<dbReference type="RefSeq" id="WP_057806070.1">
    <property type="nucleotide sequence ID" value="NZ_AZGO01000020.1"/>
</dbReference>
<keyword evidence="1" id="KW-0378">Hydrolase</keyword>
<dbReference type="GO" id="GO:0009307">
    <property type="term" value="P:DNA restriction-modification system"/>
    <property type="evidence" value="ECO:0007669"/>
    <property type="project" value="InterPro"/>
</dbReference>
<dbReference type="EMBL" id="AZGO01000020">
    <property type="protein sequence ID" value="KRM37695.1"/>
    <property type="molecule type" value="Genomic_DNA"/>
</dbReference>
<evidence type="ECO:0000313" key="5">
    <source>
        <dbReference type="Proteomes" id="UP000051085"/>
    </source>
</evidence>
<accession>A0A922PW29</accession>
<dbReference type="InterPro" id="IPR052906">
    <property type="entry name" value="Type_IV_Methyl-Rstrct_Enzyme"/>
</dbReference>
<dbReference type="Pfam" id="PF14338">
    <property type="entry name" value="Mrr_N"/>
    <property type="match status" value="1"/>
</dbReference>
<evidence type="ECO:0000259" key="2">
    <source>
        <dbReference type="Pfam" id="PF04471"/>
    </source>
</evidence>
<dbReference type="GeneID" id="87978885"/>
<dbReference type="InterPro" id="IPR025745">
    <property type="entry name" value="Mrr-like_N_dom"/>
</dbReference>
<evidence type="ECO:0000313" key="4">
    <source>
        <dbReference type="EMBL" id="KRM37695.1"/>
    </source>
</evidence>
<feature type="domain" description="Restriction system protein Mrr-like N-terminal" evidence="3">
    <location>
        <begin position="17"/>
        <end position="102"/>
    </location>
</feature>
<dbReference type="Proteomes" id="UP000051085">
    <property type="component" value="Unassembled WGS sequence"/>
</dbReference>
<dbReference type="SUPFAM" id="SSF52980">
    <property type="entry name" value="Restriction endonuclease-like"/>
    <property type="match status" value="1"/>
</dbReference>
<dbReference type="PANTHER" id="PTHR30015:SF7">
    <property type="entry name" value="TYPE IV METHYL-DIRECTED RESTRICTION ENZYME ECOKMRR"/>
    <property type="match status" value="1"/>
</dbReference>
<sequence>MIDYTTLKHSSDGMPTWDAYLGILLKLAMNKQLWTADAIKTAAVDELNLPDELRNREYNSKSTGNVAKNRAGFALSDLKIAGYLRSPRRGEYEITKLGKDAWKKYGLNLSRTVVHDEPLYKQHQAKLAKIKSDNSDTSETLASFNEDLIQDWFNQKVDELKDQLLAKLAQMNPYAFEELMVELLNKMGYKGPNGQSIVTQKSNDNGIDGVIYQDALGLQKVYLQVKRYAPSNPVGRPEIASFSGAVKLKHTDRGVFITTSSFTTGAEEAAQNLNITTIDGEMLTNLMVQYGVGVEVEKTYHIYRINKDNFVD</sequence>
<dbReference type="AlphaFoldDB" id="A0A922PW29"/>
<dbReference type="Pfam" id="PF04471">
    <property type="entry name" value="Mrr_cat"/>
    <property type="match status" value="1"/>
</dbReference>
<dbReference type="InterPro" id="IPR011335">
    <property type="entry name" value="Restrct_endonuc-II-like"/>
</dbReference>
<comment type="caution">
    <text evidence="4">The sequence shown here is derived from an EMBL/GenBank/DDBJ whole genome shotgun (WGS) entry which is preliminary data.</text>
</comment>
<proteinExistence type="predicted"/>
<dbReference type="GO" id="GO:0003677">
    <property type="term" value="F:DNA binding"/>
    <property type="evidence" value="ECO:0007669"/>
    <property type="project" value="InterPro"/>
</dbReference>
<name>A0A922PW29_9LACO</name>
<reference evidence="4 5" key="1">
    <citation type="journal article" date="2015" name="Genome Announc.">
        <title>Expanding the biotechnology potential of lactobacilli through comparative genomics of 213 strains and associated genera.</title>
        <authorList>
            <person name="Sun Z."/>
            <person name="Harris H.M."/>
            <person name="McCann A."/>
            <person name="Guo C."/>
            <person name="Argimon S."/>
            <person name="Zhang W."/>
            <person name="Yang X."/>
            <person name="Jeffery I.B."/>
            <person name="Cooney J.C."/>
            <person name="Kagawa T.F."/>
            <person name="Liu W."/>
            <person name="Song Y."/>
            <person name="Salvetti E."/>
            <person name="Wrobel A."/>
            <person name="Rasinkangas P."/>
            <person name="Parkhill J."/>
            <person name="Rea M.C."/>
            <person name="O'Sullivan O."/>
            <person name="Ritari J."/>
            <person name="Douillard F.P."/>
            <person name="Paul Ross R."/>
            <person name="Yang R."/>
            <person name="Briner A.E."/>
            <person name="Felis G.E."/>
            <person name="de Vos W.M."/>
            <person name="Barrangou R."/>
            <person name="Klaenhammer T.R."/>
            <person name="Caufield P.W."/>
            <person name="Cui Y."/>
            <person name="Zhang H."/>
            <person name="O'Toole P.W."/>
        </authorList>
    </citation>
    <scope>NUCLEOTIDE SEQUENCE [LARGE SCALE GENOMIC DNA]</scope>
    <source>
        <strain evidence="4 5">DSM 8475</strain>
    </source>
</reference>
<protein>
    <submittedName>
        <fullName evidence="4">Mrr family restriction enzyme system</fullName>
    </submittedName>
</protein>
<evidence type="ECO:0000259" key="3">
    <source>
        <dbReference type="Pfam" id="PF14338"/>
    </source>
</evidence>
<dbReference type="PANTHER" id="PTHR30015">
    <property type="entry name" value="MRR RESTRICTION SYSTEM PROTEIN"/>
    <property type="match status" value="1"/>
</dbReference>
<feature type="domain" description="Restriction endonuclease type IV Mrr" evidence="2">
    <location>
        <begin position="168"/>
        <end position="287"/>
    </location>
</feature>
<evidence type="ECO:0000256" key="1">
    <source>
        <dbReference type="ARBA" id="ARBA00022801"/>
    </source>
</evidence>
<gene>
    <name evidence="4" type="ORF">FD34_GL001098</name>
</gene>
<organism evidence="4 5">
    <name type="scientific">Limosilactobacillus pontis DSM 8475</name>
    <dbReference type="NCBI Taxonomy" id="1423794"/>
    <lineage>
        <taxon>Bacteria</taxon>
        <taxon>Bacillati</taxon>
        <taxon>Bacillota</taxon>
        <taxon>Bacilli</taxon>
        <taxon>Lactobacillales</taxon>
        <taxon>Lactobacillaceae</taxon>
        <taxon>Limosilactobacillus</taxon>
    </lineage>
</organism>
<dbReference type="InterPro" id="IPR011856">
    <property type="entry name" value="tRNA_endonuc-like_dom_sf"/>
</dbReference>